<dbReference type="GO" id="GO:0071051">
    <property type="term" value="P:poly(A)-dependent snoRNA 3'-end processing"/>
    <property type="evidence" value="ECO:0007669"/>
    <property type="project" value="TreeGrafter"/>
</dbReference>
<keyword evidence="4" id="KW-0271">Exosome</keyword>
<dbReference type="GO" id="GO:0003723">
    <property type="term" value="F:RNA binding"/>
    <property type="evidence" value="ECO:0007669"/>
    <property type="project" value="TreeGrafter"/>
</dbReference>
<evidence type="ECO:0000256" key="2">
    <source>
        <dbReference type="ARBA" id="ARBA00006678"/>
    </source>
</evidence>
<protein>
    <submittedName>
        <fullName evidence="8">Ribosomal rRNA processing protein 41B</fullName>
    </submittedName>
</protein>
<organism evidence="8 9">
    <name type="scientific">Strigomonas culicis</name>
    <dbReference type="NCBI Taxonomy" id="28005"/>
    <lineage>
        <taxon>Eukaryota</taxon>
        <taxon>Discoba</taxon>
        <taxon>Euglenozoa</taxon>
        <taxon>Kinetoplastea</taxon>
        <taxon>Metakinetoplastina</taxon>
        <taxon>Trypanosomatida</taxon>
        <taxon>Trypanosomatidae</taxon>
        <taxon>Strigomonadinae</taxon>
        <taxon>Strigomonas</taxon>
    </lineage>
</organism>
<evidence type="ECO:0000256" key="6">
    <source>
        <dbReference type="SAM" id="MobiDB-lite"/>
    </source>
</evidence>
<dbReference type="OrthoDB" id="27298at2759"/>
<evidence type="ECO:0000256" key="4">
    <source>
        <dbReference type="ARBA" id="ARBA00022835"/>
    </source>
</evidence>
<dbReference type="EMBL" id="ATMH01007447">
    <property type="protein sequence ID" value="EPY23808.1"/>
    <property type="molecule type" value="Genomic_DNA"/>
</dbReference>
<evidence type="ECO:0000259" key="7">
    <source>
        <dbReference type="Pfam" id="PF01138"/>
    </source>
</evidence>
<dbReference type="Pfam" id="PF01138">
    <property type="entry name" value="RNase_PH"/>
    <property type="match status" value="1"/>
</dbReference>
<keyword evidence="9" id="KW-1185">Reference proteome</keyword>
<dbReference type="GO" id="GO:0000177">
    <property type="term" value="C:cytoplasmic exosome (RNase complex)"/>
    <property type="evidence" value="ECO:0007669"/>
    <property type="project" value="TreeGrafter"/>
</dbReference>
<dbReference type="InterPro" id="IPR050080">
    <property type="entry name" value="RNase_PH"/>
</dbReference>
<evidence type="ECO:0000256" key="1">
    <source>
        <dbReference type="ARBA" id="ARBA00004123"/>
    </source>
</evidence>
<name>S9U4C8_9TRYP</name>
<dbReference type="PANTHER" id="PTHR11953">
    <property type="entry name" value="EXOSOME COMPLEX COMPONENT"/>
    <property type="match status" value="1"/>
</dbReference>
<dbReference type="AlphaFoldDB" id="S9U4C8"/>
<sequence length="311" mass="32923">MAAVETAPPYVRKDGRQATELRSKQIKLSELYHCSGSCLYSQGSSSVLAAIHGPSQQQQGGGAGSQQNNHTAYTSDHRCCASGEERCEVVVRLQHAAANRSAPAGGAEKLLHAQKEKSTRHRVDAQELLPLVHNSVLSVFMTELFPRQVLTVDVFILETDGSVASVCVNSVMAALLDSGLPCRTTVAAVSVSVMLPPPSAASLQQQQQQEMVLWLDTTAEEESGASPAAGFHTVCVGTFIFANPNSGGGLVGSHLKPTTTCYPPLTTSANGSAAAAPVVSTDVFLSMLQLAEKASPLLFQFFRNCNEPLEQ</sequence>
<evidence type="ECO:0000313" key="9">
    <source>
        <dbReference type="Proteomes" id="UP000015354"/>
    </source>
</evidence>
<accession>S9U4C8</accession>
<dbReference type="InterPro" id="IPR001247">
    <property type="entry name" value="ExoRNase_PH_dom1"/>
</dbReference>
<comment type="subcellular location">
    <subcellularLocation>
        <location evidence="1">Nucleus</location>
    </subcellularLocation>
</comment>
<dbReference type="Gene3D" id="3.30.230.70">
    <property type="entry name" value="GHMP Kinase, N-terminal domain"/>
    <property type="match status" value="1"/>
</dbReference>
<evidence type="ECO:0000256" key="5">
    <source>
        <dbReference type="ARBA" id="ARBA00023242"/>
    </source>
</evidence>
<feature type="domain" description="Exoribonuclease phosphorolytic" evidence="7">
    <location>
        <begin position="20"/>
        <end position="181"/>
    </location>
</feature>
<feature type="region of interest" description="Disordered" evidence="6">
    <location>
        <begin position="54"/>
        <end position="73"/>
    </location>
</feature>
<dbReference type="InterPro" id="IPR020568">
    <property type="entry name" value="Ribosomal_Su5_D2-typ_SF"/>
</dbReference>
<dbReference type="GO" id="GO:0034475">
    <property type="term" value="P:U4 snRNA 3'-end processing"/>
    <property type="evidence" value="ECO:0007669"/>
    <property type="project" value="TreeGrafter"/>
</dbReference>
<proteinExistence type="inferred from homology"/>
<gene>
    <name evidence="8" type="ORF">STCU_07447</name>
</gene>
<comment type="similarity">
    <text evidence="2">Belongs to the RNase PH family.</text>
</comment>
<dbReference type="GO" id="GO:0006364">
    <property type="term" value="P:rRNA processing"/>
    <property type="evidence" value="ECO:0007669"/>
    <property type="project" value="UniProtKB-KW"/>
</dbReference>
<reference evidence="8 9" key="1">
    <citation type="journal article" date="2013" name="PLoS ONE">
        <title>Predicting the Proteins of Angomonas deanei, Strigomonas culicis and Their Respective Endosymbionts Reveals New Aspects of the Trypanosomatidae Family.</title>
        <authorList>
            <person name="Motta M.C."/>
            <person name="Martins A.C."/>
            <person name="de Souza S.S."/>
            <person name="Catta-Preta C.M."/>
            <person name="Silva R."/>
            <person name="Klein C.C."/>
            <person name="de Almeida L.G."/>
            <person name="de Lima Cunha O."/>
            <person name="Ciapina L.P."/>
            <person name="Brocchi M."/>
            <person name="Colabardini A.C."/>
            <person name="de Araujo Lima B."/>
            <person name="Machado C.R."/>
            <person name="de Almeida Soares C.M."/>
            <person name="Probst C.M."/>
            <person name="de Menezes C.B."/>
            <person name="Thompson C.E."/>
            <person name="Bartholomeu D.C."/>
            <person name="Gradia D.F."/>
            <person name="Pavoni D.P."/>
            <person name="Grisard E.C."/>
            <person name="Fantinatti-Garboggini F."/>
            <person name="Marchini F.K."/>
            <person name="Rodrigues-Luiz G.F."/>
            <person name="Wagner G."/>
            <person name="Goldman G.H."/>
            <person name="Fietto J.L."/>
            <person name="Elias M.C."/>
            <person name="Goldman M.H."/>
            <person name="Sagot M.F."/>
            <person name="Pereira M."/>
            <person name="Stoco P.H."/>
            <person name="de Mendonca-Neto R.P."/>
            <person name="Teixeira S.M."/>
            <person name="Maciel T.E."/>
            <person name="de Oliveira Mendes T.A."/>
            <person name="Urmenyi T.P."/>
            <person name="de Souza W."/>
            <person name="Schenkman S."/>
            <person name="de Vasconcelos A.T."/>
        </authorList>
    </citation>
    <scope>NUCLEOTIDE SEQUENCE [LARGE SCALE GENOMIC DNA]</scope>
</reference>
<evidence type="ECO:0000313" key="8">
    <source>
        <dbReference type="EMBL" id="EPY23808.1"/>
    </source>
</evidence>
<comment type="caution">
    <text evidence="8">The sequence shown here is derived from an EMBL/GenBank/DDBJ whole genome shotgun (WGS) entry which is preliminary data.</text>
</comment>
<dbReference type="GO" id="GO:0016075">
    <property type="term" value="P:rRNA catabolic process"/>
    <property type="evidence" value="ECO:0007669"/>
    <property type="project" value="TreeGrafter"/>
</dbReference>
<keyword evidence="5" id="KW-0539">Nucleus</keyword>
<dbReference type="SUPFAM" id="SSF54211">
    <property type="entry name" value="Ribosomal protein S5 domain 2-like"/>
    <property type="match status" value="1"/>
</dbReference>
<dbReference type="Proteomes" id="UP000015354">
    <property type="component" value="Unassembled WGS sequence"/>
</dbReference>
<dbReference type="InterPro" id="IPR027408">
    <property type="entry name" value="PNPase/RNase_PH_dom_sf"/>
</dbReference>
<dbReference type="PANTHER" id="PTHR11953:SF1">
    <property type="entry name" value="EXOSOME COMPLEX COMPONENT RRP46"/>
    <property type="match status" value="1"/>
</dbReference>
<evidence type="ECO:0000256" key="3">
    <source>
        <dbReference type="ARBA" id="ARBA00022552"/>
    </source>
</evidence>
<dbReference type="GO" id="GO:0000176">
    <property type="term" value="C:nuclear exosome (RNase complex)"/>
    <property type="evidence" value="ECO:0007669"/>
    <property type="project" value="TreeGrafter"/>
</dbReference>
<dbReference type="GO" id="GO:0071028">
    <property type="term" value="P:nuclear mRNA surveillance"/>
    <property type="evidence" value="ECO:0007669"/>
    <property type="project" value="TreeGrafter"/>
</dbReference>
<keyword evidence="3" id="KW-0698">rRNA processing</keyword>
<dbReference type="GO" id="GO:0005730">
    <property type="term" value="C:nucleolus"/>
    <property type="evidence" value="ECO:0007669"/>
    <property type="project" value="TreeGrafter"/>
</dbReference>